<sequence>MKRVTRLKTFVANRVAIIQETTELNQWHHVPSEQNPVDVISRGLDPTRMQQSDLWWFGPTFLQELVVNFPGQCDGINDPLDSSVQNRDVSSRKLYLAELKNPTNCCLISAVDSSFLDNILKSRSLDWKICFKKILAPHLLNTTNMEEQNDAPHPLNAYNGEEQNGVQDNTKRIISSTRKEFHQSRQALHRLIIELNHSSRLFVTVAILTYPGRETVDSENDEEEEIAKIVAADAEELAKNFKILKCKKTDSTHNPPKWKHAFKKVLDPTYFLKPTERPVTPLTLEELDGDYNPLEDDDELSACSVSENCDEEDSEMKSTENTSSSPKRPKKVPPPGGFVCVNKITAKDLLKRPPIIPSEGYWDDDLIW</sequence>
<dbReference type="PANTHER" id="PTHR22955:SF77">
    <property type="entry name" value="ASPARTIC PUTATIVE DOMAIN-CONTAINING PROTEIN-RELATED"/>
    <property type="match status" value="1"/>
</dbReference>
<keyword evidence="3" id="KW-1185">Reference proteome</keyword>
<gene>
    <name evidence="2" type="ORF">HNY73_010974</name>
</gene>
<protein>
    <submittedName>
        <fullName evidence="2">Uncharacterized protein</fullName>
    </submittedName>
</protein>
<dbReference type="EMBL" id="JABXBU010000030">
    <property type="protein sequence ID" value="KAF8785439.1"/>
    <property type="molecule type" value="Genomic_DNA"/>
</dbReference>
<feature type="region of interest" description="Disordered" evidence="1">
    <location>
        <begin position="305"/>
        <end position="336"/>
    </location>
</feature>
<evidence type="ECO:0000313" key="3">
    <source>
        <dbReference type="Proteomes" id="UP000807504"/>
    </source>
</evidence>
<dbReference type="AlphaFoldDB" id="A0A8T0F7M5"/>
<comment type="caution">
    <text evidence="2">The sequence shown here is derived from an EMBL/GenBank/DDBJ whole genome shotgun (WGS) entry which is preliminary data.</text>
</comment>
<accession>A0A8T0F7M5</accession>
<dbReference type="Proteomes" id="UP000807504">
    <property type="component" value="Unassembled WGS sequence"/>
</dbReference>
<organism evidence="2 3">
    <name type="scientific">Argiope bruennichi</name>
    <name type="common">Wasp spider</name>
    <name type="synonym">Aranea bruennichi</name>
    <dbReference type="NCBI Taxonomy" id="94029"/>
    <lineage>
        <taxon>Eukaryota</taxon>
        <taxon>Metazoa</taxon>
        <taxon>Ecdysozoa</taxon>
        <taxon>Arthropoda</taxon>
        <taxon>Chelicerata</taxon>
        <taxon>Arachnida</taxon>
        <taxon>Araneae</taxon>
        <taxon>Araneomorphae</taxon>
        <taxon>Entelegynae</taxon>
        <taxon>Araneoidea</taxon>
        <taxon>Araneidae</taxon>
        <taxon>Argiope</taxon>
    </lineage>
</organism>
<evidence type="ECO:0000256" key="1">
    <source>
        <dbReference type="SAM" id="MobiDB-lite"/>
    </source>
</evidence>
<reference evidence="2" key="2">
    <citation type="submission" date="2020-06" db="EMBL/GenBank/DDBJ databases">
        <authorList>
            <person name="Sheffer M."/>
        </authorList>
    </citation>
    <scope>NUCLEOTIDE SEQUENCE</scope>
</reference>
<evidence type="ECO:0000313" key="2">
    <source>
        <dbReference type="EMBL" id="KAF8785439.1"/>
    </source>
</evidence>
<dbReference type="PANTHER" id="PTHR22955">
    <property type="entry name" value="RETROTRANSPOSON"/>
    <property type="match status" value="1"/>
</dbReference>
<reference evidence="2" key="1">
    <citation type="journal article" date="2020" name="bioRxiv">
        <title>Chromosome-level reference genome of the European wasp spider Argiope bruennichi: a resource for studies on range expansion and evolutionary adaptation.</title>
        <authorList>
            <person name="Sheffer M.M."/>
            <person name="Hoppe A."/>
            <person name="Krehenwinkel H."/>
            <person name="Uhl G."/>
            <person name="Kuss A.W."/>
            <person name="Jensen L."/>
            <person name="Jensen C."/>
            <person name="Gillespie R.G."/>
            <person name="Hoff K.J."/>
            <person name="Prost S."/>
        </authorList>
    </citation>
    <scope>NUCLEOTIDE SEQUENCE</scope>
</reference>
<proteinExistence type="predicted"/>
<name>A0A8T0F7M5_ARGBR</name>